<feature type="compositionally biased region" description="Pro residues" evidence="1">
    <location>
        <begin position="183"/>
        <end position="192"/>
    </location>
</feature>
<sequence length="322" mass="35745">PQRPLRPLLPAGCTRAGRPTSPRQQVRRHMCPGTPPRARRGPRLQTRNPGWVSAPRPLPQPPCPRRRPRHRRTAAPPTRACGDARGHRPRRPPGPADDGRPFRSRKAAPHRDPPPPARDLHLPRPSWRGPLCRQGHQPAVPCPQLLLDRRAPQGPAPPPRDRTHRPPGVLESARGSGHRDPAHPPAPAPLQPPGDRQRTLRLPQAHARRSLSPTGRRPRGQRRRRPLRRTGPIHLVRPTGDRGSPLGRPAAALHGACPRGWQQLTLYGSPVGGRRMPLFRSGRRVGLCRHRGPRTPGPHLRARTAARTPRRSDETAGGRRTL</sequence>
<proteinExistence type="predicted"/>
<gene>
    <name evidence="2" type="ORF">METZ01_LOCUS348161</name>
</gene>
<feature type="non-terminal residue" evidence="2">
    <location>
        <position position="322"/>
    </location>
</feature>
<evidence type="ECO:0000256" key="1">
    <source>
        <dbReference type="SAM" id="MobiDB-lite"/>
    </source>
</evidence>
<feature type="compositionally biased region" description="Basic and acidic residues" evidence="1">
    <location>
        <begin position="109"/>
        <end position="122"/>
    </location>
</feature>
<accession>A0A382RDS5</accession>
<feature type="compositionally biased region" description="Basic and acidic residues" evidence="1">
    <location>
        <begin position="310"/>
        <end position="322"/>
    </location>
</feature>
<feature type="region of interest" description="Disordered" evidence="1">
    <location>
        <begin position="1"/>
        <end position="246"/>
    </location>
</feature>
<reference evidence="2" key="1">
    <citation type="submission" date="2018-05" db="EMBL/GenBank/DDBJ databases">
        <authorList>
            <person name="Lanie J.A."/>
            <person name="Ng W.-L."/>
            <person name="Kazmierczak K.M."/>
            <person name="Andrzejewski T.M."/>
            <person name="Davidsen T.M."/>
            <person name="Wayne K.J."/>
            <person name="Tettelin H."/>
            <person name="Glass J.I."/>
            <person name="Rusch D."/>
            <person name="Podicherti R."/>
            <person name="Tsui H.-C.T."/>
            <person name="Winkler M.E."/>
        </authorList>
    </citation>
    <scope>NUCLEOTIDE SEQUENCE</scope>
</reference>
<organism evidence="2">
    <name type="scientific">marine metagenome</name>
    <dbReference type="NCBI Taxonomy" id="408172"/>
    <lineage>
        <taxon>unclassified sequences</taxon>
        <taxon>metagenomes</taxon>
        <taxon>ecological metagenomes</taxon>
    </lineage>
</organism>
<name>A0A382RDS5_9ZZZZ</name>
<feature type="region of interest" description="Disordered" evidence="1">
    <location>
        <begin position="289"/>
        <end position="322"/>
    </location>
</feature>
<feature type="compositionally biased region" description="Basic residues" evidence="1">
    <location>
        <begin position="64"/>
        <end position="73"/>
    </location>
</feature>
<evidence type="ECO:0000313" key="2">
    <source>
        <dbReference type="EMBL" id="SVC95307.1"/>
    </source>
</evidence>
<dbReference type="EMBL" id="UINC01120679">
    <property type="protein sequence ID" value="SVC95307.1"/>
    <property type="molecule type" value="Genomic_DNA"/>
</dbReference>
<protein>
    <submittedName>
        <fullName evidence="2">Uncharacterized protein</fullName>
    </submittedName>
</protein>
<dbReference type="AlphaFoldDB" id="A0A382RDS5"/>
<feature type="non-terminal residue" evidence="2">
    <location>
        <position position="1"/>
    </location>
</feature>
<feature type="compositionally biased region" description="Basic residues" evidence="1">
    <location>
        <begin position="216"/>
        <end position="228"/>
    </location>
</feature>